<feature type="compositionally biased region" description="Basic and acidic residues" evidence="1">
    <location>
        <begin position="155"/>
        <end position="167"/>
    </location>
</feature>
<comment type="caution">
    <text evidence="2">The sequence shown here is derived from an EMBL/GenBank/DDBJ whole genome shotgun (WGS) entry which is preliminary data.</text>
</comment>
<proteinExistence type="predicted"/>
<feature type="compositionally biased region" description="Polar residues" evidence="1">
    <location>
        <begin position="195"/>
        <end position="204"/>
    </location>
</feature>
<feature type="compositionally biased region" description="Basic and acidic residues" evidence="1">
    <location>
        <begin position="13"/>
        <end position="24"/>
    </location>
</feature>
<dbReference type="EMBL" id="VSSQ01011384">
    <property type="protein sequence ID" value="MPM46711.1"/>
    <property type="molecule type" value="Genomic_DNA"/>
</dbReference>
<accession>A0A645A386</accession>
<feature type="compositionally biased region" description="Acidic residues" evidence="1">
    <location>
        <begin position="75"/>
        <end position="84"/>
    </location>
</feature>
<organism evidence="2">
    <name type="scientific">bioreactor metagenome</name>
    <dbReference type="NCBI Taxonomy" id="1076179"/>
    <lineage>
        <taxon>unclassified sequences</taxon>
        <taxon>metagenomes</taxon>
        <taxon>ecological metagenomes</taxon>
    </lineage>
</organism>
<reference evidence="2" key="1">
    <citation type="submission" date="2019-08" db="EMBL/GenBank/DDBJ databases">
        <authorList>
            <person name="Kucharzyk K."/>
            <person name="Murdoch R.W."/>
            <person name="Higgins S."/>
            <person name="Loffler F."/>
        </authorList>
    </citation>
    <scope>NUCLEOTIDE SEQUENCE</scope>
</reference>
<evidence type="ECO:0000256" key="1">
    <source>
        <dbReference type="SAM" id="MobiDB-lite"/>
    </source>
</evidence>
<feature type="compositionally biased region" description="Basic and acidic residues" evidence="1">
    <location>
        <begin position="33"/>
        <end position="50"/>
    </location>
</feature>
<name>A0A645A386_9ZZZZ</name>
<sequence length="204" mass="22267">MTARNGTRGEVAVPKHNDDQKDQDNGNALMHAKQAEDHQDSSTEHGHTNDGEDQSLGLVSFFCFGVAVEERPYTEDDADDDADREGDGKDGRRIINLGNEAGKIPGIGFWEGADGQTVEDQKGDTAPEQHAGKRDDERGNAYVGDPESLPSTDCKACDQADENREIDVPLQIHDQGSRQSSHQGYHRSDRKIDVSSGQDAEQHA</sequence>
<protein>
    <submittedName>
        <fullName evidence="2">Uncharacterized protein</fullName>
    </submittedName>
</protein>
<feature type="compositionally biased region" description="Basic and acidic residues" evidence="1">
    <location>
        <begin position="119"/>
        <end position="139"/>
    </location>
</feature>
<feature type="region of interest" description="Disordered" evidence="1">
    <location>
        <begin position="1"/>
        <end position="54"/>
    </location>
</feature>
<feature type="region of interest" description="Disordered" evidence="1">
    <location>
        <begin position="70"/>
        <end position="204"/>
    </location>
</feature>
<evidence type="ECO:0000313" key="2">
    <source>
        <dbReference type="EMBL" id="MPM46711.1"/>
    </source>
</evidence>
<gene>
    <name evidence="2" type="ORF">SDC9_93417</name>
</gene>
<dbReference type="AlphaFoldDB" id="A0A645A386"/>